<dbReference type="AlphaFoldDB" id="A0A9J6DX26"/>
<proteinExistence type="predicted"/>
<reference evidence="2" key="2">
    <citation type="submission" date="2021-09" db="EMBL/GenBank/DDBJ databases">
        <authorList>
            <person name="Jia N."/>
            <person name="Wang J."/>
            <person name="Shi W."/>
            <person name="Du L."/>
            <person name="Sun Y."/>
            <person name="Zhan W."/>
            <person name="Jiang J."/>
            <person name="Wang Q."/>
            <person name="Zhang B."/>
            <person name="Ji P."/>
            <person name="Sakyi L.B."/>
            <person name="Cui X."/>
            <person name="Yuan T."/>
            <person name="Jiang B."/>
            <person name="Yang W."/>
            <person name="Lam T.T.-Y."/>
            <person name="Chang Q."/>
            <person name="Ding S."/>
            <person name="Wang X."/>
            <person name="Zhu J."/>
            <person name="Ruan X."/>
            <person name="Zhao L."/>
            <person name="Wei J."/>
            <person name="Que T."/>
            <person name="Du C."/>
            <person name="Cheng J."/>
            <person name="Dai P."/>
            <person name="Han X."/>
            <person name="Huang E."/>
            <person name="Gao Y."/>
            <person name="Liu J."/>
            <person name="Shao H."/>
            <person name="Ye R."/>
            <person name="Li L."/>
            <person name="Wei W."/>
            <person name="Wang X."/>
            <person name="Wang C."/>
            <person name="Huo Q."/>
            <person name="Li W."/>
            <person name="Guo W."/>
            <person name="Chen H."/>
            <person name="Chen S."/>
            <person name="Zhou L."/>
            <person name="Zhou L."/>
            <person name="Ni X."/>
            <person name="Tian J."/>
            <person name="Zhou Y."/>
            <person name="Sheng Y."/>
            <person name="Liu T."/>
            <person name="Pan Y."/>
            <person name="Xia L."/>
            <person name="Li J."/>
            <person name="Zhao F."/>
            <person name="Cao W."/>
        </authorList>
    </citation>
    <scope>NUCLEOTIDE SEQUENCE</scope>
    <source>
        <strain evidence="2">Rmic-2018</strain>
        <tissue evidence="2">Larvae</tissue>
    </source>
</reference>
<gene>
    <name evidence="2" type="ORF">HPB51_019128</name>
</gene>
<accession>A0A9J6DX26</accession>
<reference evidence="2" key="1">
    <citation type="journal article" date="2020" name="Cell">
        <title>Large-Scale Comparative Analyses of Tick Genomes Elucidate Their Genetic Diversity and Vector Capacities.</title>
        <authorList>
            <consortium name="Tick Genome and Microbiome Consortium (TIGMIC)"/>
            <person name="Jia N."/>
            <person name="Wang J."/>
            <person name="Shi W."/>
            <person name="Du L."/>
            <person name="Sun Y."/>
            <person name="Zhan W."/>
            <person name="Jiang J.F."/>
            <person name="Wang Q."/>
            <person name="Zhang B."/>
            <person name="Ji P."/>
            <person name="Bell-Sakyi L."/>
            <person name="Cui X.M."/>
            <person name="Yuan T.T."/>
            <person name="Jiang B.G."/>
            <person name="Yang W.F."/>
            <person name="Lam T.T."/>
            <person name="Chang Q.C."/>
            <person name="Ding S.J."/>
            <person name="Wang X.J."/>
            <person name="Zhu J.G."/>
            <person name="Ruan X.D."/>
            <person name="Zhao L."/>
            <person name="Wei J.T."/>
            <person name="Ye R.Z."/>
            <person name="Que T.C."/>
            <person name="Du C.H."/>
            <person name="Zhou Y.H."/>
            <person name="Cheng J.X."/>
            <person name="Dai P.F."/>
            <person name="Guo W.B."/>
            <person name="Han X.H."/>
            <person name="Huang E.J."/>
            <person name="Li L.F."/>
            <person name="Wei W."/>
            <person name="Gao Y.C."/>
            <person name="Liu J.Z."/>
            <person name="Shao H.Z."/>
            <person name="Wang X."/>
            <person name="Wang C.C."/>
            <person name="Yang T.C."/>
            <person name="Huo Q.B."/>
            <person name="Li W."/>
            <person name="Chen H.Y."/>
            <person name="Chen S.E."/>
            <person name="Zhou L.G."/>
            <person name="Ni X.B."/>
            <person name="Tian J.H."/>
            <person name="Sheng Y."/>
            <person name="Liu T."/>
            <person name="Pan Y.S."/>
            <person name="Xia L.Y."/>
            <person name="Li J."/>
            <person name="Zhao F."/>
            <person name="Cao W.C."/>
        </authorList>
    </citation>
    <scope>NUCLEOTIDE SEQUENCE</scope>
    <source>
        <strain evidence="2">Rmic-2018</strain>
    </source>
</reference>
<feature type="region of interest" description="Disordered" evidence="1">
    <location>
        <begin position="228"/>
        <end position="251"/>
    </location>
</feature>
<dbReference type="Proteomes" id="UP000821866">
    <property type="component" value="Unassembled WGS sequence"/>
</dbReference>
<organism evidence="2 3">
    <name type="scientific">Rhipicephalus microplus</name>
    <name type="common">Cattle tick</name>
    <name type="synonym">Boophilus microplus</name>
    <dbReference type="NCBI Taxonomy" id="6941"/>
    <lineage>
        <taxon>Eukaryota</taxon>
        <taxon>Metazoa</taxon>
        <taxon>Ecdysozoa</taxon>
        <taxon>Arthropoda</taxon>
        <taxon>Chelicerata</taxon>
        <taxon>Arachnida</taxon>
        <taxon>Acari</taxon>
        <taxon>Parasitiformes</taxon>
        <taxon>Ixodida</taxon>
        <taxon>Ixodoidea</taxon>
        <taxon>Ixodidae</taxon>
        <taxon>Rhipicephalinae</taxon>
        <taxon>Rhipicephalus</taxon>
        <taxon>Boophilus</taxon>
    </lineage>
</organism>
<evidence type="ECO:0000256" key="1">
    <source>
        <dbReference type="SAM" id="MobiDB-lite"/>
    </source>
</evidence>
<feature type="compositionally biased region" description="Polar residues" evidence="1">
    <location>
        <begin position="236"/>
        <end position="251"/>
    </location>
</feature>
<evidence type="ECO:0000313" key="3">
    <source>
        <dbReference type="Proteomes" id="UP000821866"/>
    </source>
</evidence>
<keyword evidence="3" id="KW-1185">Reference proteome</keyword>
<feature type="region of interest" description="Disordered" evidence="1">
    <location>
        <begin position="130"/>
        <end position="172"/>
    </location>
</feature>
<dbReference type="EMBL" id="JABSTU010000007">
    <property type="protein sequence ID" value="KAH8026296.1"/>
    <property type="molecule type" value="Genomic_DNA"/>
</dbReference>
<name>A0A9J6DX26_RHIMP</name>
<comment type="caution">
    <text evidence="2">The sequence shown here is derived from an EMBL/GenBank/DDBJ whole genome shotgun (WGS) entry which is preliminary data.</text>
</comment>
<protein>
    <submittedName>
        <fullName evidence="2">Uncharacterized protein</fullName>
    </submittedName>
</protein>
<feature type="compositionally biased region" description="Polar residues" evidence="1">
    <location>
        <begin position="155"/>
        <end position="169"/>
    </location>
</feature>
<sequence>MEPRVPTWICLCNARNRYDLYKKLEVCYQCSEPGYRAYVCSSTVVKCRGCAIANPPSDHECVPMYRFCGKQHITGDSRCKEIHRTPYIIKWRQWEALHREEYSKQQDQATQRRDTLKHFSRWDRHWSGSTLRKHRNRSSSFPSLGADSSHKSPWPSFNSRVPTPTTTFPSLPAGKLRGPAVPENPAVVPVSMQGGTPNTTLEKAITPLTAVVTQLMHRVKTIEQRIAPGAFPHPPTMTQTPTSTFMDTDPSASTATKRKAYEVGGTQPGDTHAQVERFTSALTMSETHTDQRFAVLECTMEKYFQTLTAQFTQQLDSLSKALDARCKSYDAALGPATSSVPGDTSS</sequence>
<evidence type="ECO:0000313" key="2">
    <source>
        <dbReference type="EMBL" id="KAH8026296.1"/>
    </source>
</evidence>